<dbReference type="Pfam" id="PF13946">
    <property type="entry name" value="DUF4214"/>
    <property type="match status" value="1"/>
</dbReference>
<evidence type="ECO:0000313" key="4">
    <source>
        <dbReference type="Proteomes" id="UP001216907"/>
    </source>
</evidence>
<dbReference type="Pfam" id="PF18676">
    <property type="entry name" value="MBG_2"/>
    <property type="match status" value="1"/>
</dbReference>
<dbReference type="InterPro" id="IPR059226">
    <property type="entry name" value="Choice_anch_Q_dom"/>
</dbReference>
<dbReference type="InterPro" id="IPR041286">
    <property type="entry name" value="MBG_2"/>
</dbReference>
<dbReference type="RefSeq" id="WP_277858734.1">
    <property type="nucleotide sequence ID" value="NZ_JARRAG010000001.1"/>
</dbReference>
<gene>
    <name evidence="3" type="ORF">PZE19_01090</name>
</gene>
<dbReference type="InterPro" id="IPR011050">
    <property type="entry name" value="Pectin_lyase_fold/virulence"/>
</dbReference>
<feature type="domain" description="DUF4214" evidence="1">
    <location>
        <begin position="563"/>
        <end position="607"/>
    </location>
</feature>
<evidence type="ECO:0000259" key="2">
    <source>
        <dbReference type="Pfam" id="PF18676"/>
    </source>
</evidence>
<organism evidence="3 4">
    <name type="scientific">Paludisphaera mucosa</name>
    <dbReference type="NCBI Taxonomy" id="3030827"/>
    <lineage>
        <taxon>Bacteria</taxon>
        <taxon>Pseudomonadati</taxon>
        <taxon>Planctomycetota</taxon>
        <taxon>Planctomycetia</taxon>
        <taxon>Isosphaerales</taxon>
        <taxon>Isosphaeraceae</taxon>
        <taxon>Paludisphaera</taxon>
    </lineage>
</organism>
<proteinExistence type="predicted"/>
<evidence type="ECO:0000313" key="3">
    <source>
        <dbReference type="EMBL" id="MDG3002370.1"/>
    </source>
</evidence>
<sequence length="626" mass="62403">MPFVDRTGGSGAGLGPEGDLAYVVALADADPSPLGSRIRFDPAVFSTPQTIVLTATLQLTGTAGPIAIEGPGAALTTIRGSSGLVFQVTAGATASISGLTITGGSGRRGGAINNAGSLDLVECSLVGNTASTPNVGFDPITGQPFIGEPGAGGAVYNSGAMTIERTTISGNRVEGAFINRATYYGGDGGGVYNAGAMTILNSTISDNRIPWRLSAGGGIYNSGVLSVADTTLAHNVAGVGSGIATTGYSSSQISSIGSIFSNPTSSPEFYLGGFGAEDVGNIAVAEGGTFRSLGRNLFTDAPAVALDATDLIGADPLLGPLADNGGPTWTMALLPGSPAVDAGAAVTGVAVDQRGVTRPKGAAPDIGAYEAEARTPAFEALAAPTIVYATAATVLSGRIAAGGLIPAGEVAITLGGATHLAAIDPATGAFASVFTTSALHVSSSRYLVAYRYAGSGDFAAVDGASSLTVLPGPLTVVADDRAVPFGAEPPPTTASYVGFVDGDGPASLAHPVTLTTAAEAYSPPGAYPMVASGAASPDYAVTFVHGTLVVAQPAGRLARRRVAFVTKLYRDALGRAAEPAGLRAWLGRLDAGVTTQAVARRVWASPERLALARRPAAWGRAARNAP</sequence>
<dbReference type="NCBIfam" id="NF041518">
    <property type="entry name" value="choice_anch_Q"/>
    <property type="match status" value="1"/>
</dbReference>
<accession>A0ABT6F456</accession>
<keyword evidence="4" id="KW-1185">Reference proteome</keyword>
<dbReference type="InterPro" id="IPR025282">
    <property type="entry name" value="DUF4214"/>
</dbReference>
<feature type="domain" description="MBG" evidence="2">
    <location>
        <begin position="474"/>
        <end position="548"/>
    </location>
</feature>
<name>A0ABT6F456_9BACT</name>
<protein>
    <submittedName>
        <fullName evidence="3">Choice-of-anchor Q domain-containing protein</fullName>
    </submittedName>
</protein>
<dbReference type="SUPFAM" id="SSF51126">
    <property type="entry name" value="Pectin lyase-like"/>
    <property type="match status" value="1"/>
</dbReference>
<comment type="caution">
    <text evidence="3">The sequence shown here is derived from an EMBL/GenBank/DDBJ whole genome shotgun (WGS) entry which is preliminary data.</text>
</comment>
<dbReference type="Proteomes" id="UP001216907">
    <property type="component" value="Unassembled WGS sequence"/>
</dbReference>
<evidence type="ECO:0000259" key="1">
    <source>
        <dbReference type="Pfam" id="PF13946"/>
    </source>
</evidence>
<reference evidence="3 4" key="1">
    <citation type="submission" date="2023-03" db="EMBL/GenBank/DDBJ databases">
        <title>Paludisphaera mucosa sp. nov. a novel planctomycete from northern fen.</title>
        <authorList>
            <person name="Ivanova A."/>
        </authorList>
    </citation>
    <scope>NUCLEOTIDE SEQUENCE [LARGE SCALE GENOMIC DNA]</scope>
    <source>
        <strain evidence="3 4">Pla2</strain>
    </source>
</reference>
<dbReference type="EMBL" id="JARRAG010000001">
    <property type="protein sequence ID" value="MDG3002370.1"/>
    <property type="molecule type" value="Genomic_DNA"/>
</dbReference>